<gene>
    <name evidence="2" type="ORF">RBH19_03320</name>
</gene>
<sequence>MFRKQLALEFSGREMRDITRLLNDLVSQSGVQQGLCHLLCLHTSASLLICENADPDVPADMERFLARLVPDGDPLFVHDAEGPDDMPAHVRSMLTQPAMTLPVEAGRLLLGTWQGVFLCEHRTCPQRRRVVVTIC</sequence>
<dbReference type="PIRSF" id="PIRSF004681">
    <property type="entry name" value="UCP004681"/>
    <property type="match status" value="1"/>
</dbReference>
<dbReference type="Proteomes" id="UP001239019">
    <property type="component" value="Unassembled WGS sequence"/>
</dbReference>
<dbReference type="PANTHER" id="PTHR30615:SF8">
    <property type="entry name" value="UPF0047 PROTEIN C4A8.02C"/>
    <property type="match status" value="1"/>
</dbReference>
<reference evidence="2 3" key="1">
    <citation type="submission" date="2023-08" db="EMBL/GenBank/DDBJ databases">
        <title>Whole-genome sequencing of halo(alkali)philic microorganisms from hypersaline lakes.</title>
        <authorList>
            <person name="Sorokin D.Y."/>
            <person name="Abbas B."/>
            <person name="Merkel A.Y."/>
        </authorList>
    </citation>
    <scope>NUCLEOTIDE SEQUENCE [LARGE SCALE GENOMIC DNA]</scope>
    <source>
        <strain evidence="2 3">AB-CW4</strain>
    </source>
</reference>
<organism evidence="2 3">
    <name type="scientific">Natronospira bacteriovora</name>
    <dbReference type="NCBI Taxonomy" id="3069753"/>
    <lineage>
        <taxon>Bacteria</taxon>
        <taxon>Pseudomonadati</taxon>
        <taxon>Pseudomonadota</taxon>
        <taxon>Gammaproteobacteria</taxon>
        <taxon>Natronospirales</taxon>
        <taxon>Natronospiraceae</taxon>
        <taxon>Natronospira</taxon>
    </lineage>
</organism>
<dbReference type="Pfam" id="PF01894">
    <property type="entry name" value="YjbQ"/>
    <property type="match status" value="1"/>
</dbReference>
<dbReference type="PANTHER" id="PTHR30615">
    <property type="entry name" value="UNCHARACTERIZED PROTEIN YJBQ-RELATED"/>
    <property type="match status" value="1"/>
</dbReference>
<accession>A0ABU0W4F4</accession>
<protein>
    <submittedName>
        <fullName evidence="2">Secondary thiamine-phosphate synthase enzyme YjbQ</fullName>
    </submittedName>
</protein>
<proteinExistence type="inferred from homology"/>
<dbReference type="SUPFAM" id="SSF111038">
    <property type="entry name" value="YjbQ-like"/>
    <property type="match status" value="1"/>
</dbReference>
<keyword evidence="3" id="KW-1185">Reference proteome</keyword>
<dbReference type="RefSeq" id="WP_306727401.1">
    <property type="nucleotide sequence ID" value="NZ_JAVDDT010000002.1"/>
</dbReference>
<evidence type="ECO:0000256" key="1">
    <source>
        <dbReference type="ARBA" id="ARBA00005534"/>
    </source>
</evidence>
<dbReference type="Gene3D" id="2.60.120.460">
    <property type="entry name" value="YjbQ-like"/>
    <property type="match status" value="1"/>
</dbReference>
<evidence type="ECO:0000313" key="3">
    <source>
        <dbReference type="Proteomes" id="UP001239019"/>
    </source>
</evidence>
<comment type="caution">
    <text evidence="2">The sequence shown here is derived from an EMBL/GenBank/DDBJ whole genome shotgun (WGS) entry which is preliminary data.</text>
</comment>
<dbReference type="InterPro" id="IPR001602">
    <property type="entry name" value="UPF0047_YjbQ-like"/>
</dbReference>
<dbReference type="InterPro" id="IPR035917">
    <property type="entry name" value="YjbQ-like_sf"/>
</dbReference>
<dbReference type="EMBL" id="JAVDDT010000002">
    <property type="protein sequence ID" value="MDQ2068904.1"/>
    <property type="molecule type" value="Genomic_DNA"/>
</dbReference>
<dbReference type="NCBIfam" id="TIGR00149">
    <property type="entry name" value="TIGR00149_YjbQ"/>
    <property type="match status" value="1"/>
</dbReference>
<name>A0ABU0W4F4_9GAMM</name>
<comment type="similarity">
    <text evidence="1">Belongs to the UPF0047 family.</text>
</comment>
<evidence type="ECO:0000313" key="2">
    <source>
        <dbReference type="EMBL" id="MDQ2068904.1"/>
    </source>
</evidence>